<evidence type="ECO:0000256" key="1">
    <source>
        <dbReference type="ARBA" id="ARBA00022538"/>
    </source>
</evidence>
<feature type="domain" description="RCK N-terminal" evidence="3">
    <location>
        <begin position="1"/>
        <end position="118"/>
    </location>
</feature>
<dbReference type="EMBL" id="PEYM01000047">
    <property type="protein sequence ID" value="PIS30867.1"/>
    <property type="molecule type" value="Genomic_DNA"/>
</dbReference>
<keyword evidence="1" id="KW-0406">Ion transport</keyword>
<evidence type="ECO:0000259" key="3">
    <source>
        <dbReference type="PROSITE" id="PS51201"/>
    </source>
</evidence>
<accession>A0A2H0Y0C2</accession>
<dbReference type="GO" id="GO:0015079">
    <property type="term" value="F:potassium ion transmembrane transporter activity"/>
    <property type="evidence" value="ECO:0007669"/>
    <property type="project" value="InterPro"/>
</dbReference>
<evidence type="ECO:0000313" key="4">
    <source>
        <dbReference type="EMBL" id="PIS30867.1"/>
    </source>
</evidence>
<dbReference type="PANTHER" id="PTHR43833:SF8">
    <property type="entry name" value="TRK SYSTEM POTASSIUM UPTAKE PROTEIN TRKA"/>
    <property type="match status" value="1"/>
</dbReference>
<organism evidence="4 5">
    <name type="scientific">Candidatus Saganbacteria bacterium CG08_land_8_20_14_0_20_45_16</name>
    <dbReference type="NCBI Taxonomy" id="2014293"/>
    <lineage>
        <taxon>Bacteria</taxon>
        <taxon>Bacillati</taxon>
        <taxon>Saganbacteria</taxon>
    </lineage>
</organism>
<dbReference type="InterPro" id="IPR003148">
    <property type="entry name" value="RCK_N"/>
</dbReference>
<dbReference type="SUPFAM" id="SSF51735">
    <property type="entry name" value="NAD(P)-binding Rossmann-fold domains"/>
    <property type="match status" value="1"/>
</dbReference>
<dbReference type="PRINTS" id="PR00335">
    <property type="entry name" value="KUPTAKETRKA"/>
</dbReference>
<sequence length="160" mass="17670">MHIIIIGCGRVGSQLAQILSHEGHNVVIIDKNQKSFKRLGSEFNGISITGIGFDPDILKRAGIERADAVAAVTNGDNSNIMVSEIAKKIYNVPQVITRIYDPLRADIYRKFGLNTISTTTLVARIFRSAILKESSKLKFSIGQDLGLLEYKVREPDKGEK</sequence>
<name>A0A2H0Y0C2_UNCSA</name>
<evidence type="ECO:0000313" key="5">
    <source>
        <dbReference type="Proteomes" id="UP000231343"/>
    </source>
</evidence>
<reference evidence="4 5" key="1">
    <citation type="submission" date="2017-09" db="EMBL/GenBank/DDBJ databases">
        <title>Depth-based differentiation of microbial function through sediment-hosted aquifers and enrichment of novel symbionts in the deep terrestrial subsurface.</title>
        <authorList>
            <person name="Probst A.J."/>
            <person name="Ladd B."/>
            <person name="Jarett J.K."/>
            <person name="Geller-Mcgrath D.E."/>
            <person name="Sieber C.M."/>
            <person name="Emerson J.B."/>
            <person name="Anantharaman K."/>
            <person name="Thomas B.C."/>
            <person name="Malmstrom R."/>
            <person name="Stieglmeier M."/>
            <person name="Klingl A."/>
            <person name="Woyke T."/>
            <person name="Ryan C.M."/>
            <person name="Banfield J.F."/>
        </authorList>
    </citation>
    <scope>NUCLEOTIDE SEQUENCE [LARGE SCALE GENOMIC DNA]</scope>
    <source>
        <strain evidence="4">CG08_land_8_20_14_0_20_45_16</strain>
    </source>
</reference>
<dbReference type="AlphaFoldDB" id="A0A2H0Y0C2"/>
<dbReference type="InterPro" id="IPR050721">
    <property type="entry name" value="Trk_Ktr_HKT_K-transport"/>
</dbReference>
<dbReference type="Gene3D" id="3.40.50.720">
    <property type="entry name" value="NAD(P)-binding Rossmann-like Domain"/>
    <property type="match status" value="1"/>
</dbReference>
<dbReference type="InterPro" id="IPR036291">
    <property type="entry name" value="NAD(P)-bd_dom_sf"/>
</dbReference>
<comment type="caution">
    <text evidence="4">The sequence shown here is derived from an EMBL/GenBank/DDBJ whole genome shotgun (WGS) entry which is preliminary data.</text>
</comment>
<dbReference type="InterPro" id="IPR006036">
    <property type="entry name" value="K_uptake_TrkA"/>
</dbReference>
<protein>
    <submittedName>
        <fullName evidence="4">TrkA family potassium uptake protein</fullName>
    </submittedName>
</protein>
<dbReference type="Proteomes" id="UP000231343">
    <property type="component" value="Unassembled WGS sequence"/>
</dbReference>
<dbReference type="Pfam" id="PF02254">
    <property type="entry name" value="TrkA_N"/>
    <property type="match status" value="1"/>
</dbReference>
<dbReference type="GO" id="GO:0005886">
    <property type="term" value="C:plasma membrane"/>
    <property type="evidence" value="ECO:0007669"/>
    <property type="project" value="InterPro"/>
</dbReference>
<proteinExistence type="predicted"/>
<dbReference type="PROSITE" id="PS51201">
    <property type="entry name" value="RCK_N"/>
    <property type="match status" value="1"/>
</dbReference>
<gene>
    <name evidence="4" type="ORF">COT42_02235</name>
</gene>
<keyword evidence="1" id="KW-0633">Potassium transport</keyword>
<keyword evidence="1" id="KW-0813">Transport</keyword>
<evidence type="ECO:0000256" key="2">
    <source>
        <dbReference type="ARBA" id="ARBA00022958"/>
    </source>
</evidence>
<keyword evidence="2" id="KW-0630">Potassium</keyword>
<dbReference type="PANTHER" id="PTHR43833">
    <property type="entry name" value="POTASSIUM CHANNEL PROTEIN 2-RELATED-RELATED"/>
    <property type="match status" value="1"/>
</dbReference>